<dbReference type="RefSeq" id="WP_399652006.1">
    <property type="nucleotide sequence ID" value="NZ_JBITYG010000006.1"/>
</dbReference>
<name>A0ABW8CA21_9ACTN</name>
<evidence type="ECO:0000313" key="3">
    <source>
        <dbReference type="Proteomes" id="UP001614394"/>
    </source>
</evidence>
<evidence type="ECO:0000313" key="2">
    <source>
        <dbReference type="EMBL" id="MFI9103258.1"/>
    </source>
</evidence>
<dbReference type="InterPro" id="IPR036610">
    <property type="entry name" value="PEBP-like_sf"/>
</dbReference>
<reference evidence="2 3" key="1">
    <citation type="submission" date="2024-10" db="EMBL/GenBank/DDBJ databases">
        <title>The Natural Products Discovery Center: Release of the First 8490 Sequenced Strains for Exploring Actinobacteria Biosynthetic Diversity.</title>
        <authorList>
            <person name="Kalkreuter E."/>
            <person name="Kautsar S.A."/>
            <person name="Yang D."/>
            <person name="Bader C.D."/>
            <person name="Teijaro C.N."/>
            <person name="Fluegel L."/>
            <person name="Davis C.M."/>
            <person name="Simpson J.R."/>
            <person name="Lauterbach L."/>
            <person name="Steele A.D."/>
            <person name="Gui C."/>
            <person name="Meng S."/>
            <person name="Li G."/>
            <person name="Viehrig K."/>
            <person name="Ye F."/>
            <person name="Su P."/>
            <person name="Kiefer A.F."/>
            <person name="Nichols A."/>
            <person name="Cepeda A.J."/>
            <person name="Yan W."/>
            <person name="Fan B."/>
            <person name="Jiang Y."/>
            <person name="Adhikari A."/>
            <person name="Zheng C.-J."/>
            <person name="Schuster L."/>
            <person name="Cowan T.M."/>
            <person name="Smanski M.J."/>
            <person name="Chevrette M.G."/>
            <person name="De Carvalho L.P.S."/>
            <person name="Shen B."/>
        </authorList>
    </citation>
    <scope>NUCLEOTIDE SEQUENCE [LARGE SCALE GENOMIC DNA]</scope>
    <source>
        <strain evidence="2 3">NPDC053399</strain>
    </source>
</reference>
<dbReference type="EMBL" id="JBITYG010000006">
    <property type="protein sequence ID" value="MFI9103258.1"/>
    <property type="molecule type" value="Genomic_DNA"/>
</dbReference>
<comment type="caution">
    <text evidence="2">The sequence shown here is derived from an EMBL/GenBank/DDBJ whole genome shotgun (WGS) entry which is preliminary data.</text>
</comment>
<protein>
    <submittedName>
        <fullName evidence="2">YbhB/YbcL family Raf kinase inhibitor-like protein</fullName>
    </submittedName>
</protein>
<dbReference type="PANTHER" id="PTHR30289">
    <property type="entry name" value="UNCHARACTERIZED PROTEIN YBCL-RELATED"/>
    <property type="match status" value="1"/>
</dbReference>
<dbReference type="Pfam" id="PF01161">
    <property type="entry name" value="PBP"/>
    <property type="match status" value="1"/>
</dbReference>
<evidence type="ECO:0000256" key="1">
    <source>
        <dbReference type="ARBA" id="ARBA00007120"/>
    </source>
</evidence>
<dbReference type="CDD" id="cd00865">
    <property type="entry name" value="PEBP_bact_arch"/>
    <property type="match status" value="1"/>
</dbReference>
<dbReference type="Gene3D" id="3.90.280.10">
    <property type="entry name" value="PEBP-like"/>
    <property type="match status" value="1"/>
</dbReference>
<dbReference type="InterPro" id="IPR008914">
    <property type="entry name" value="PEBP"/>
</dbReference>
<organism evidence="2 3">
    <name type="scientific">Streptomyces fildesensis</name>
    <dbReference type="NCBI Taxonomy" id="375757"/>
    <lineage>
        <taxon>Bacteria</taxon>
        <taxon>Bacillati</taxon>
        <taxon>Actinomycetota</taxon>
        <taxon>Actinomycetes</taxon>
        <taxon>Kitasatosporales</taxon>
        <taxon>Streptomycetaceae</taxon>
        <taxon>Streptomyces</taxon>
    </lineage>
</organism>
<dbReference type="NCBIfam" id="TIGR00481">
    <property type="entry name" value="YbhB/YbcL family Raf kinase inhibitor-like protein"/>
    <property type="match status" value="1"/>
</dbReference>
<gene>
    <name evidence="2" type="ORF">ACIGXA_22315</name>
</gene>
<comment type="similarity">
    <text evidence="1">Belongs to the UPF0098 family.</text>
</comment>
<dbReference type="InterPro" id="IPR005247">
    <property type="entry name" value="YbhB_YbcL/LppC-like"/>
</dbReference>
<accession>A0ABW8CA21</accession>
<keyword evidence="3" id="KW-1185">Reference proteome</keyword>
<dbReference type="GO" id="GO:0004860">
    <property type="term" value="F:protein kinase inhibitor activity"/>
    <property type="evidence" value="ECO:0007669"/>
    <property type="project" value="UniProtKB-KW"/>
</dbReference>
<sequence>MKKTLRTAASAAVATVAVVTTGVVVTASTGPGSAAAAPADQSGFGYTTIRKGVPDSAERFTVTSPDVRDGGAFPAGNWADSFGCTGANRQIRLSWSGAPRATRSYAITMFDRDAPTGAGFWHWLVWDVPASRHGVGPQLPAGAVAGTGDAGTVGYLGPCPPSGDITHHYEISVYALDVPTLQLPATTTPTIAAFTMSGHVIGQARITATARR</sequence>
<dbReference type="Proteomes" id="UP001614394">
    <property type="component" value="Unassembled WGS sequence"/>
</dbReference>
<dbReference type="PANTHER" id="PTHR30289:SF1">
    <property type="entry name" value="PEBP (PHOSPHATIDYLETHANOLAMINE-BINDING PROTEIN) FAMILY PROTEIN"/>
    <property type="match status" value="1"/>
</dbReference>
<proteinExistence type="inferred from homology"/>
<keyword evidence="2" id="KW-0649">Protein kinase inhibitor</keyword>
<dbReference type="SUPFAM" id="SSF49777">
    <property type="entry name" value="PEBP-like"/>
    <property type="match status" value="1"/>
</dbReference>